<dbReference type="EMBL" id="BAHC01000202">
    <property type="protein sequence ID" value="GAB93021.1"/>
    <property type="molecule type" value="Genomic_DNA"/>
</dbReference>
<keyword evidence="2" id="KW-1185">Reference proteome</keyword>
<reference evidence="1 2" key="1">
    <citation type="submission" date="2012-08" db="EMBL/GenBank/DDBJ databases">
        <title>Whole genome shotgun sequence of Gordonia rhizosphera NBRC 16068.</title>
        <authorList>
            <person name="Takarada H."/>
            <person name="Isaki S."/>
            <person name="Hosoyama A."/>
            <person name="Tsuchikane K."/>
            <person name="Katsumata H."/>
            <person name="Baba S."/>
            <person name="Ohji S."/>
            <person name="Yamazaki S."/>
            <person name="Fujita N."/>
        </authorList>
    </citation>
    <scope>NUCLEOTIDE SEQUENCE [LARGE SCALE GENOMIC DNA]</scope>
    <source>
        <strain evidence="1 2">NBRC 16068</strain>
    </source>
</reference>
<name>K6WGW2_9ACTN</name>
<organism evidence="1 2">
    <name type="scientific">Gordonia rhizosphera NBRC 16068</name>
    <dbReference type="NCBI Taxonomy" id="1108045"/>
    <lineage>
        <taxon>Bacteria</taxon>
        <taxon>Bacillati</taxon>
        <taxon>Actinomycetota</taxon>
        <taxon>Actinomycetes</taxon>
        <taxon>Mycobacteriales</taxon>
        <taxon>Gordoniaceae</taxon>
        <taxon>Gordonia</taxon>
    </lineage>
</organism>
<dbReference type="RefSeq" id="WP_006337871.1">
    <property type="nucleotide sequence ID" value="NZ_BAHC01000202.1"/>
</dbReference>
<proteinExistence type="predicted"/>
<dbReference type="OrthoDB" id="4461979at2"/>
<evidence type="ECO:0000313" key="1">
    <source>
        <dbReference type="EMBL" id="GAB93021.1"/>
    </source>
</evidence>
<dbReference type="Proteomes" id="UP000008363">
    <property type="component" value="Unassembled WGS sequence"/>
</dbReference>
<comment type="caution">
    <text evidence="1">The sequence shown here is derived from an EMBL/GenBank/DDBJ whole genome shotgun (WGS) entry which is preliminary data.</text>
</comment>
<dbReference type="InterPro" id="IPR003615">
    <property type="entry name" value="HNH_nuc"/>
</dbReference>
<dbReference type="STRING" id="1108045.GORHZ_202_00100"/>
<sequence>MTTGAGQDPPDGTVDSKAAVIADVCGELSSDEFDRARDILRSNYAFVAEPAISRHYTTRESLRLFYRDGFIDRYSGVRLINPGVLRALSVIFPSDFPSHPNWKMAETHIAFWELFPSIDHIVPVSRGGADDDSNWVSTSMLRNSAKAHWTLAELGWTLLPPGDHHDWDGLSGWFVDYVPMHPHLLTNNYVARWHRATLEVRAEFSGESAT</sequence>
<evidence type="ECO:0008006" key="3">
    <source>
        <dbReference type="Google" id="ProtNLM"/>
    </source>
</evidence>
<dbReference type="eggNOG" id="ENOG502ZQIQ">
    <property type="taxonomic scope" value="Bacteria"/>
</dbReference>
<dbReference type="CDD" id="cd00085">
    <property type="entry name" value="HNHc"/>
    <property type="match status" value="1"/>
</dbReference>
<accession>K6WGW2</accession>
<dbReference type="AlphaFoldDB" id="K6WGW2"/>
<gene>
    <name evidence="1" type="ORF">GORHZ_202_00100</name>
</gene>
<evidence type="ECO:0000313" key="2">
    <source>
        <dbReference type="Proteomes" id="UP000008363"/>
    </source>
</evidence>
<protein>
    <recommendedName>
        <fullName evidence="3">HNH nuclease domain-containing protein</fullName>
    </recommendedName>
</protein>